<evidence type="ECO:0000256" key="2">
    <source>
        <dbReference type="ARBA" id="ARBA00008816"/>
    </source>
</evidence>
<dbReference type="GO" id="GO:0006644">
    <property type="term" value="P:phospholipid metabolic process"/>
    <property type="evidence" value="ECO:0007669"/>
    <property type="project" value="InterPro"/>
</dbReference>
<evidence type="ECO:0000256" key="4">
    <source>
        <dbReference type="ARBA" id="ARBA00022989"/>
    </source>
</evidence>
<dbReference type="EMBL" id="JNVN01000042">
    <property type="protein sequence ID" value="KHJ36378.1"/>
    <property type="molecule type" value="Genomic_DNA"/>
</dbReference>
<organism evidence="8 9">
    <name type="scientific">Uncinula necator</name>
    <name type="common">Grape powdery mildew</name>
    <dbReference type="NCBI Taxonomy" id="52586"/>
    <lineage>
        <taxon>Eukaryota</taxon>
        <taxon>Fungi</taxon>
        <taxon>Dikarya</taxon>
        <taxon>Ascomycota</taxon>
        <taxon>Pezizomycotina</taxon>
        <taxon>Leotiomycetes</taxon>
        <taxon>Erysiphales</taxon>
        <taxon>Erysiphaceae</taxon>
        <taxon>Erysiphe</taxon>
    </lineage>
</organism>
<keyword evidence="3 6" id="KW-0812">Transmembrane</keyword>
<evidence type="ECO:0000259" key="7">
    <source>
        <dbReference type="Pfam" id="PF01569"/>
    </source>
</evidence>
<proteinExistence type="inferred from homology"/>
<feature type="transmembrane region" description="Helical" evidence="6">
    <location>
        <begin position="307"/>
        <end position="327"/>
    </location>
</feature>
<dbReference type="GO" id="GO:0046839">
    <property type="term" value="P:phospholipid dephosphorylation"/>
    <property type="evidence" value="ECO:0007669"/>
    <property type="project" value="TreeGrafter"/>
</dbReference>
<dbReference type="AlphaFoldDB" id="A0A0B1PDR1"/>
<dbReference type="GO" id="GO:0008195">
    <property type="term" value="F:phosphatidate phosphatase activity"/>
    <property type="evidence" value="ECO:0007669"/>
    <property type="project" value="TreeGrafter"/>
</dbReference>
<evidence type="ECO:0000256" key="5">
    <source>
        <dbReference type="ARBA" id="ARBA00023136"/>
    </source>
</evidence>
<dbReference type="PANTHER" id="PTHR10165:SF154">
    <property type="entry name" value="PAP2 DOMAIN PROTEIN (AFU_ORTHOLOGUE AFUA_1G09730)"/>
    <property type="match status" value="1"/>
</dbReference>
<comment type="similarity">
    <text evidence="2">Belongs to the PA-phosphatase related phosphoesterase family.</text>
</comment>
<dbReference type="HOGENOM" id="CLU_021458_2_0_1"/>
<dbReference type="InterPro" id="IPR036938">
    <property type="entry name" value="PAP2/HPO_sf"/>
</dbReference>
<feature type="transmembrane region" description="Helical" evidence="6">
    <location>
        <begin position="18"/>
        <end position="38"/>
    </location>
</feature>
<dbReference type="Pfam" id="PF01569">
    <property type="entry name" value="PAP2"/>
    <property type="match status" value="1"/>
</dbReference>
<keyword evidence="5 6" id="KW-0472">Membrane</keyword>
<dbReference type="PANTHER" id="PTHR10165">
    <property type="entry name" value="LIPID PHOSPHATE PHOSPHATASE"/>
    <property type="match status" value="1"/>
</dbReference>
<keyword evidence="9" id="KW-1185">Reference proteome</keyword>
<dbReference type="GO" id="GO:0016020">
    <property type="term" value="C:membrane"/>
    <property type="evidence" value="ECO:0007669"/>
    <property type="project" value="UniProtKB-SubCell"/>
</dbReference>
<feature type="transmembrane region" description="Helical" evidence="6">
    <location>
        <begin position="278"/>
        <end position="295"/>
    </location>
</feature>
<dbReference type="InterPro" id="IPR043216">
    <property type="entry name" value="PAP-like"/>
</dbReference>
<dbReference type="CDD" id="cd03390">
    <property type="entry name" value="PAP2_containing_1_like"/>
    <property type="match status" value="1"/>
</dbReference>
<keyword evidence="4 6" id="KW-1133">Transmembrane helix</keyword>
<dbReference type="SUPFAM" id="SSF48317">
    <property type="entry name" value="Acid phosphatase/Vanadium-dependent haloperoxidase"/>
    <property type="match status" value="1"/>
</dbReference>
<comment type="subcellular location">
    <subcellularLocation>
        <location evidence="1">Membrane</location>
        <topology evidence="1">Multi-pass membrane protein</topology>
    </subcellularLocation>
</comment>
<reference evidence="8 9" key="1">
    <citation type="journal article" date="2014" name="BMC Genomics">
        <title>Adaptive genomic structural variation in the grape powdery mildew pathogen, Erysiphe necator.</title>
        <authorList>
            <person name="Jones L."/>
            <person name="Riaz S."/>
            <person name="Morales-Cruz A."/>
            <person name="Amrine K.C."/>
            <person name="McGuire B."/>
            <person name="Gubler W.D."/>
            <person name="Walker M.A."/>
            <person name="Cantu D."/>
        </authorList>
    </citation>
    <scope>NUCLEOTIDE SEQUENCE [LARGE SCALE GENOMIC DNA]</scope>
    <source>
        <strain evidence="9">c</strain>
    </source>
</reference>
<protein>
    <submittedName>
        <fullName evidence="8">Putative pap2 domain containing protein</fullName>
    </submittedName>
</protein>
<dbReference type="Proteomes" id="UP000030854">
    <property type="component" value="Unassembled WGS sequence"/>
</dbReference>
<feature type="transmembrane region" description="Helical" evidence="6">
    <location>
        <begin position="110"/>
        <end position="131"/>
    </location>
</feature>
<comment type="caution">
    <text evidence="8">The sequence shown here is derived from an EMBL/GenBank/DDBJ whole genome shotgun (WGS) entry which is preliminary data.</text>
</comment>
<evidence type="ECO:0000313" key="9">
    <source>
        <dbReference type="Proteomes" id="UP000030854"/>
    </source>
</evidence>
<evidence type="ECO:0000256" key="3">
    <source>
        <dbReference type="ARBA" id="ARBA00022692"/>
    </source>
</evidence>
<evidence type="ECO:0000313" key="8">
    <source>
        <dbReference type="EMBL" id="KHJ36378.1"/>
    </source>
</evidence>
<feature type="domain" description="Phosphatidic acid phosphatase type 2/haloperoxidase" evidence="7">
    <location>
        <begin position="116"/>
        <end position="328"/>
    </location>
</feature>
<dbReference type="STRING" id="52586.A0A0B1PDR1"/>
<gene>
    <name evidence="8" type="ORF">EV44_g4869</name>
</gene>
<dbReference type="InterPro" id="IPR000326">
    <property type="entry name" value="PAP2/HPO"/>
</dbReference>
<evidence type="ECO:0000256" key="1">
    <source>
        <dbReference type="ARBA" id="ARBA00004141"/>
    </source>
</evidence>
<accession>A0A0B1PDR1</accession>
<name>A0A0B1PDR1_UNCNE</name>
<feature type="transmembrane region" description="Helical" evidence="6">
    <location>
        <begin position="70"/>
        <end position="90"/>
    </location>
</feature>
<dbReference type="OMA" id="WNAGWMG"/>
<dbReference type="Gene3D" id="1.20.144.10">
    <property type="entry name" value="Phosphatidic acid phosphatase type 2/haloperoxidase"/>
    <property type="match status" value="1"/>
</dbReference>
<sequence length="416" mass="46074">MKNPSAVRGRSGASLKLVLSYVVDWLVVIFGAFFGLFVGSRVPNKRPFSLENPDISFPYKIHEKVSVRWLGLYAFIIPALVIFAICLVLVPGPTVTKSTPRSAIWHRRMWELHVGLLGLSFSLSLTVLITGGMKNLFGKPRPDLLARCIPDMANLERYKVGGYLVTNVVSADICQQTNRFLLNDGFRSYPSGHSSFASGGLIYLSLYLASKLAISIPYLSQSTLTGYNKPQNPKPSIRSNPFVSKQEAASINDQKNFTSCDRQDFWLAARRQAAAPPLYLLIFAAIPFSASIYIASTRYSDFRHHGFDILFGYMIGVLTSIVSFRFYQLPIGHGAGWAWGPRSSYRSFWTGVGIGNYVGSANDGEEEIGLSLHLDGELSDIENGQSTGPSNDRLELLPMQTRFSPIEPDLLPTKNK</sequence>
<evidence type="ECO:0000256" key="6">
    <source>
        <dbReference type="SAM" id="Phobius"/>
    </source>
</evidence>